<keyword evidence="1" id="KW-0472">Membrane</keyword>
<feature type="transmembrane region" description="Helical" evidence="1">
    <location>
        <begin position="20"/>
        <end position="38"/>
    </location>
</feature>
<protein>
    <submittedName>
        <fullName evidence="2">Uncharacterized protein</fullName>
    </submittedName>
</protein>
<reference evidence="2 3" key="1">
    <citation type="journal article" date="2023" name="Nucleic Acids Res.">
        <title>The hologenome of Daphnia magna reveals possible DNA methylation and microbiome-mediated evolution of the host genome.</title>
        <authorList>
            <person name="Chaturvedi A."/>
            <person name="Li X."/>
            <person name="Dhandapani V."/>
            <person name="Marshall H."/>
            <person name="Kissane S."/>
            <person name="Cuenca-Cambronero M."/>
            <person name="Asole G."/>
            <person name="Calvet F."/>
            <person name="Ruiz-Romero M."/>
            <person name="Marangio P."/>
            <person name="Guigo R."/>
            <person name="Rago D."/>
            <person name="Mirbahai L."/>
            <person name="Eastwood N."/>
            <person name="Colbourne J.K."/>
            <person name="Zhou J."/>
            <person name="Mallon E."/>
            <person name="Orsini L."/>
        </authorList>
    </citation>
    <scope>NUCLEOTIDE SEQUENCE [LARGE SCALE GENOMIC DNA]</scope>
    <source>
        <strain evidence="2">LRV0_1</strain>
    </source>
</reference>
<keyword evidence="3" id="KW-1185">Reference proteome</keyword>
<proteinExistence type="predicted"/>
<evidence type="ECO:0000313" key="2">
    <source>
        <dbReference type="EMBL" id="KAK4007121.1"/>
    </source>
</evidence>
<sequence length="91" mass="10031">MDQNKTSSEGRDLFKKKRPWLKRVIIPSFCGPVLHVLVTDLPNQKSGSLSIIDSAAQGKVPTHSLTTKNCTPKFITFGLIAWDTTGLITHP</sequence>
<evidence type="ECO:0000313" key="3">
    <source>
        <dbReference type="Proteomes" id="UP001234178"/>
    </source>
</evidence>
<name>A0ABQ9Z2P2_9CRUS</name>
<accession>A0ABQ9Z2P2</accession>
<dbReference type="Proteomes" id="UP001234178">
    <property type="component" value="Unassembled WGS sequence"/>
</dbReference>
<evidence type="ECO:0000256" key="1">
    <source>
        <dbReference type="SAM" id="Phobius"/>
    </source>
</evidence>
<gene>
    <name evidence="2" type="ORF">OUZ56_012282</name>
</gene>
<keyword evidence="1" id="KW-1133">Transmembrane helix</keyword>
<comment type="caution">
    <text evidence="2">The sequence shown here is derived from an EMBL/GenBank/DDBJ whole genome shotgun (WGS) entry which is preliminary data.</text>
</comment>
<organism evidence="2 3">
    <name type="scientific">Daphnia magna</name>
    <dbReference type="NCBI Taxonomy" id="35525"/>
    <lineage>
        <taxon>Eukaryota</taxon>
        <taxon>Metazoa</taxon>
        <taxon>Ecdysozoa</taxon>
        <taxon>Arthropoda</taxon>
        <taxon>Crustacea</taxon>
        <taxon>Branchiopoda</taxon>
        <taxon>Diplostraca</taxon>
        <taxon>Cladocera</taxon>
        <taxon>Anomopoda</taxon>
        <taxon>Daphniidae</taxon>
        <taxon>Daphnia</taxon>
    </lineage>
</organism>
<dbReference type="EMBL" id="JAOYFB010000002">
    <property type="protein sequence ID" value="KAK4007121.1"/>
    <property type="molecule type" value="Genomic_DNA"/>
</dbReference>
<keyword evidence="1" id="KW-0812">Transmembrane</keyword>